<dbReference type="Gene3D" id="3.30.300.30">
    <property type="match status" value="1"/>
</dbReference>
<sequence length="582" mass="63871">MASGAVQTGVYTSPFPDIQLASSSIFTHFLNTDKEGYVGHHPAHWPAYIESFSGTAISRAQLRTHALSLGYALQHHPHYPAKRGDVTMLYSPNSVSFPLVVFGCIAAGVRVTLANAAYNPRELEHQYKDSGATLIFTFEEGLPTVLAMLKEMGIENANDRVIVCGKGTKWVGGPDVPRMHPEMTYMEDLLAQGTLEHEEKFEGEDAHETAFLCYSSGTTGLAKGVETTHQNLTSVVEMVMESLPDLTQKTASGVLPFFHIYGAVNLFLLPLRAGFATAVQPRFDPEQFCANIQRYRVAFCLLVPPIMNMLARHPVVEKYDLSSLQVIISGAAPLPVALTKIVRGRLRSLKCFAPIVQGYGLTETSPVTHLVPHFQATEENIGSIGVLMPSLQCRLVGEDNLDVEAGQPGEMWIKGPTVMKGYHNRAAETKDTITADGWLKTGDVAIRDSEGFYTIVDRKKELIKYKGFQVPPAELEDILCGHPEIIDAAVIAVYDDEQATELPRGYVVSKRQLTTTEERVAFEGEIKDWVKGRVAYHKQLRGGVSVIEAVPKSAAGKILRKDLRAKAKLEREQASPAIAVKA</sequence>
<feature type="domain" description="AMP-dependent synthetase/ligase" evidence="3">
    <location>
        <begin position="41"/>
        <end position="423"/>
    </location>
</feature>
<evidence type="ECO:0000256" key="2">
    <source>
        <dbReference type="ARBA" id="ARBA00022598"/>
    </source>
</evidence>
<dbReference type="Pfam" id="PF13193">
    <property type="entry name" value="AMP-binding_C"/>
    <property type="match status" value="1"/>
</dbReference>
<dbReference type="SUPFAM" id="SSF56801">
    <property type="entry name" value="Acetyl-CoA synthetase-like"/>
    <property type="match status" value="1"/>
</dbReference>
<accession>A0A0D7AXY6</accession>
<comment type="similarity">
    <text evidence="1">Belongs to the ATP-dependent AMP-binding enzyme family.</text>
</comment>
<dbReference type="Proteomes" id="UP000054007">
    <property type="component" value="Unassembled WGS sequence"/>
</dbReference>
<dbReference type="STRING" id="1314674.A0A0D7AXY6"/>
<evidence type="ECO:0000256" key="1">
    <source>
        <dbReference type="ARBA" id="ARBA00006432"/>
    </source>
</evidence>
<dbReference type="InterPro" id="IPR025110">
    <property type="entry name" value="AMP-bd_C"/>
</dbReference>
<evidence type="ECO:0000259" key="3">
    <source>
        <dbReference type="Pfam" id="PF00501"/>
    </source>
</evidence>
<dbReference type="Gene3D" id="2.30.38.10">
    <property type="entry name" value="Luciferase, Domain 3"/>
    <property type="match status" value="1"/>
</dbReference>
<reference evidence="5 6" key="1">
    <citation type="journal article" date="2015" name="Fungal Genet. Biol.">
        <title>Evolution of novel wood decay mechanisms in Agaricales revealed by the genome sequences of Fistulina hepatica and Cylindrobasidium torrendii.</title>
        <authorList>
            <person name="Floudas D."/>
            <person name="Held B.W."/>
            <person name="Riley R."/>
            <person name="Nagy L.G."/>
            <person name="Koehler G."/>
            <person name="Ransdell A.S."/>
            <person name="Younus H."/>
            <person name="Chow J."/>
            <person name="Chiniquy J."/>
            <person name="Lipzen A."/>
            <person name="Tritt A."/>
            <person name="Sun H."/>
            <person name="Haridas S."/>
            <person name="LaButti K."/>
            <person name="Ohm R.A."/>
            <person name="Kues U."/>
            <person name="Blanchette R.A."/>
            <person name="Grigoriev I.V."/>
            <person name="Minto R.E."/>
            <person name="Hibbett D.S."/>
        </authorList>
    </citation>
    <scope>NUCLEOTIDE SEQUENCE [LARGE SCALE GENOMIC DNA]</scope>
    <source>
        <strain evidence="5 6">FP15055 ss-10</strain>
    </source>
</reference>
<dbReference type="Pfam" id="PF00501">
    <property type="entry name" value="AMP-binding"/>
    <property type="match status" value="1"/>
</dbReference>
<dbReference type="PANTHER" id="PTHR24096:SF149">
    <property type="entry name" value="AMP-BINDING DOMAIN-CONTAINING PROTEIN-RELATED"/>
    <property type="match status" value="1"/>
</dbReference>
<name>A0A0D7AXY6_9AGAR</name>
<dbReference type="InterPro" id="IPR000873">
    <property type="entry name" value="AMP-dep_synth/lig_dom"/>
</dbReference>
<dbReference type="EMBL" id="KN880712">
    <property type="protein sequence ID" value="KIY63213.1"/>
    <property type="molecule type" value="Genomic_DNA"/>
</dbReference>
<evidence type="ECO:0000313" key="6">
    <source>
        <dbReference type="Proteomes" id="UP000054007"/>
    </source>
</evidence>
<dbReference type="PROSITE" id="PS00455">
    <property type="entry name" value="AMP_BINDING"/>
    <property type="match status" value="1"/>
</dbReference>
<dbReference type="InterPro" id="IPR045851">
    <property type="entry name" value="AMP-bd_C_sf"/>
</dbReference>
<dbReference type="GO" id="GO:0016405">
    <property type="term" value="F:CoA-ligase activity"/>
    <property type="evidence" value="ECO:0007669"/>
    <property type="project" value="TreeGrafter"/>
</dbReference>
<evidence type="ECO:0000313" key="5">
    <source>
        <dbReference type="EMBL" id="KIY63213.1"/>
    </source>
</evidence>
<feature type="domain" description="AMP-binding enzyme C-terminal" evidence="4">
    <location>
        <begin position="474"/>
        <end position="557"/>
    </location>
</feature>
<dbReference type="PANTHER" id="PTHR24096">
    <property type="entry name" value="LONG-CHAIN-FATTY-ACID--COA LIGASE"/>
    <property type="match status" value="1"/>
</dbReference>
<keyword evidence="6" id="KW-1185">Reference proteome</keyword>
<proteinExistence type="inferred from homology"/>
<dbReference type="AlphaFoldDB" id="A0A0D7AXY6"/>
<dbReference type="OrthoDB" id="1898221at2759"/>
<gene>
    <name evidence="5" type="ORF">CYLTODRAFT_458306</name>
</gene>
<dbReference type="InterPro" id="IPR020845">
    <property type="entry name" value="AMP-binding_CS"/>
</dbReference>
<evidence type="ECO:0000259" key="4">
    <source>
        <dbReference type="Pfam" id="PF13193"/>
    </source>
</evidence>
<organism evidence="5 6">
    <name type="scientific">Cylindrobasidium torrendii FP15055 ss-10</name>
    <dbReference type="NCBI Taxonomy" id="1314674"/>
    <lineage>
        <taxon>Eukaryota</taxon>
        <taxon>Fungi</taxon>
        <taxon>Dikarya</taxon>
        <taxon>Basidiomycota</taxon>
        <taxon>Agaricomycotina</taxon>
        <taxon>Agaricomycetes</taxon>
        <taxon>Agaricomycetidae</taxon>
        <taxon>Agaricales</taxon>
        <taxon>Marasmiineae</taxon>
        <taxon>Physalacriaceae</taxon>
        <taxon>Cylindrobasidium</taxon>
    </lineage>
</organism>
<protein>
    <submittedName>
        <fullName evidence="5">AMP binding protein</fullName>
    </submittedName>
</protein>
<dbReference type="CDD" id="cd05911">
    <property type="entry name" value="Firefly_Luc_like"/>
    <property type="match status" value="1"/>
</dbReference>
<dbReference type="Gene3D" id="3.40.50.980">
    <property type="match status" value="2"/>
</dbReference>
<keyword evidence="2" id="KW-0436">Ligase</keyword>